<evidence type="ECO:0000313" key="2">
    <source>
        <dbReference type="EMBL" id="SDH25008.1"/>
    </source>
</evidence>
<name>A0A1G8AVP6_9MICO</name>
<keyword evidence="3" id="KW-1185">Reference proteome</keyword>
<dbReference type="PROSITE" id="PS50879">
    <property type="entry name" value="RNASE_H_1"/>
    <property type="match status" value="1"/>
</dbReference>
<feature type="domain" description="RNase H type-1" evidence="1">
    <location>
        <begin position="1"/>
        <end position="141"/>
    </location>
</feature>
<dbReference type="STRING" id="370764.SAMN04489810_2505"/>
<dbReference type="AlphaFoldDB" id="A0A1G8AVP6"/>
<evidence type="ECO:0000313" key="3">
    <source>
        <dbReference type="Proteomes" id="UP000199009"/>
    </source>
</evidence>
<dbReference type="CDD" id="cd09279">
    <property type="entry name" value="RNase_HI_like"/>
    <property type="match status" value="1"/>
</dbReference>
<evidence type="ECO:0000259" key="1">
    <source>
        <dbReference type="PROSITE" id="PS50879"/>
    </source>
</evidence>
<gene>
    <name evidence="2" type="ORF">SAMN04489810_2505</name>
</gene>
<dbReference type="SUPFAM" id="SSF53098">
    <property type="entry name" value="Ribonuclease H-like"/>
    <property type="match status" value="1"/>
</dbReference>
<dbReference type="Pfam" id="PF13456">
    <property type="entry name" value="RVT_3"/>
    <property type="match status" value="1"/>
</dbReference>
<dbReference type="Proteomes" id="UP000199009">
    <property type="component" value="Chromosome I"/>
</dbReference>
<reference evidence="2 3" key="1">
    <citation type="submission" date="2016-10" db="EMBL/GenBank/DDBJ databases">
        <authorList>
            <person name="de Groot N.N."/>
        </authorList>
    </citation>
    <scope>NUCLEOTIDE SEQUENCE [LARGE SCALE GENOMIC DNA]</scope>
    <source>
        <strain evidence="2 3">DSM 23142</strain>
    </source>
</reference>
<dbReference type="InterPro" id="IPR012337">
    <property type="entry name" value="RNaseH-like_sf"/>
</dbReference>
<dbReference type="PANTHER" id="PTHR46387">
    <property type="entry name" value="POLYNUCLEOTIDYL TRANSFERASE, RIBONUCLEASE H-LIKE SUPERFAMILY PROTEIN"/>
    <property type="match status" value="1"/>
</dbReference>
<dbReference type="EMBL" id="LT629692">
    <property type="protein sequence ID" value="SDH25008.1"/>
    <property type="molecule type" value="Genomic_DNA"/>
</dbReference>
<protein>
    <submittedName>
        <fullName evidence="2">Ribonuclease HI</fullName>
    </submittedName>
</protein>
<proteinExistence type="predicted"/>
<dbReference type="Gene3D" id="3.30.420.10">
    <property type="entry name" value="Ribonuclease H-like superfamily/Ribonuclease H"/>
    <property type="match status" value="1"/>
</dbReference>
<dbReference type="GO" id="GO:0003676">
    <property type="term" value="F:nucleic acid binding"/>
    <property type="evidence" value="ECO:0007669"/>
    <property type="project" value="InterPro"/>
</dbReference>
<dbReference type="RefSeq" id="WP_091490748.1">
    <property type="nucleotide sequence ID" value="NZ_LT629692.1"/>
</dbReference>
<organism evidence="2 3">
    <name type="scientific">Microbacterium pygmaeum</name>
    <dbReference type="NCBI Taxonomy" id="370764"/>
    <lineage>
        <taxon>Bacteria</taxon>
        <taxon>Bacillati</taxon>
        <taxon>Actinomycetota</taxon>
        <taxon>Actinomycetes</taxon>
        <taxon>Micrococcales</taxon>
        <taxon>Microbacteriaceae</taxon>
        <taxon>Microbacterium</taxon>
    </lineage>
</organism>
<dbReference type="PANTHER" id="PTHR46387:SF2">
    <property type="entry name" value="RIBONUCLEASE HI"/>
    <property type="match status" value="1"/>
</dbReference>
<accession>A0A1G8AVP6</accession>
<dbReference type="GO" id="GO:0004523">
    <property type="term" value="F:RNA-DNA hybrid ribonuclease activity"/>
    <property type="evidence" value="ECO:0007669"/>
    <property type="project" value="InterPro"/>
</dbReference>
<sequence length="147" mass="15516">MTSELIVEADGGSRGNPGVAAGGAVVLDAGTGAVLAEIGEYVGTATNNVAEYRGMLAGLTHALNLDPGAAVRVRMDSKLVVEQMSGRWKIKHPDMRVLADRAAALIAGRAVTFEWVPRLANARADAAANESMDRRESFVRDLAARRD</sequence>
<dbReference type="InterPro" id="IPR002156">
    <property type="entry name" value="RNaseH_domain"/>
</dbReference>
<dbReference type="InterPro" id="IPR036397">
    <property type="entry name" value="RNaseH_sf"/>
</dbReference>
<dbReference type="OrthoDB" id="5296884at2"/>